<sequence length="190" mass="20368">MSEGRVIPFPLPSLPSPIGSQSRMNLPPPPPQYSSIVKESMPPMENPSRPPPPSLPSAPVYRSTEVTPSMVSHSQPVYTQPMMVPYAVPMQTMQPPPVHNIVINTGGGGGSCGVGMGDGKAASPLLCSKCKQGVLIKQRNKVLKVIIIVLVIITFPFGLLTLPFLCCIWEKRCPVCLRTSGAPIGMKNSR</sequence>
<feature type="transmembrane region" description="Helical" evidence="2">
    <location>
        <begin position="145"/>
        <end position="165"/>
    </location>
</feature>
<proteinExistence type="predicted"/>
<protein>
    <recommendedName>
        <fullName evidence="5">Brain protein I3</fullName>
    </recommendedName>
</protein>
<evidence type="ECO:0000256" key="1">
    <source>
        <dbReference type="SAM" id="MobiDB-lite"/>
    </source>
</evidence>
<organism evidence="3 4">
    <name type="scientific">Pristionchus fissidentatus</name>
    <dbReference type="NCBI Taxonomy" id="1538716"/>
    <lineage>
        <taxon>Eukaryota</taxon>
        <taxon>Metazoa</taxon>
        <taxon>Ecdysozoa</taxon>
        <taxon>Nematoda</taxon>
        <taxon>Chromadorea</taxon>
        <taxon>Rhabditida</taxon>
        <taxon>Rhabditina</taxon>
        <taxon>Diplogasteromorpha</taxon>
        <taxon>Diplogasteroidea</taxon>
        <taxon>Neodiplogasteridae</taxon>
        <taxon>Pristionchus</taxon>
    </lineage>
</organism>
<evidence type="ECO:0000256" key="2">
    <source>
        <dbReference type="SAM" id="Phobius"/>
    </source>
</evidence>
<keyword evidence="2" id="KW-0812">Transmembrane</keyword>
<evidence type="ECO:0000313" key="3">
    <source>
        <dbReference type="EMBL" id="GMT15093.1"/>
    </source>
</evidence>
<feature type="region of interest" description="Disordered" evidence="1">
    <location>
        <begin position="1"/>
        <end position="65"/>
    </location>
</feature>
<evidence type="ECO:0000313" key="4">
    <source>
        <dbReference type="Proteomes" id="UP001432322"/>
    </source>
</evidence>
<dbReference type="EMBL" id="BTSY01000002">
    <property type="protein sequence ID" value="GMT15093.1"/>
    <property type="molecule type" value="Genomic_DNA"/>
</dbReference>
<accession>A0AAV5V7D6</accession>
<name>A0AAV5V7D6_9BILA</name>
<feature type="compositionally biased region" description="Pro residues" evidence="1">
    <location>
        <begin position="44"/>
        <end position="56"/>
    </location>
</feature>
<evidence type="ECO:0008006" key="5">
    <source>
        <dbReference type="Google" id="ProtNLM"/>
    </source>
</evidence>
<dbReference type="Proteomes" id="UP001432322">
    <property type="component" value="Unassembled WGS sequence"/>
</dbReference>
<reference evidence="3" key="1">
    <citation type="submission" date="2023-10" db="EMBL/GenBank/DDBJ databases">
        <title>Genome assembly of Pristionchus species.</title>
        <authorList>
            <person name="Yoshida K."/>
            <person name="Sommer R.J."/>
        </authorList>
    </citation>
    <scope>NUCLEOTIDE SEQUENCE</scope>
    <source>
        <strain evidence="3">RS5133</strain>
    </source>
</reference>
<keyword evidence="2" id="KW-0472">Membrane</keyword>
<keyword evidence="2" id="KW-1133">Transmembrane helix</keyword>
<dbReference type="AlphaFoldDB" id="A0AAV5V7D6"/>
<gene>
    <name evidence="3" type="ORF">PFISCL1PPCAC_6390</name>
</gene>
<comment type="caution">
    <text evidence="3">The sequence shown here is derived from an EMBL/GenBank/DDBJ whole genome shotgun (WGS) entry which is preliminary data.</text>
</comment>
<keyword evidence="4" id="KW-1185">Reference proteome</keyword>